<protein>
    <submittedName>
        <fullName evidence="2">Uncharacterized protein</fullName>
    </submittedName>
</protein>
<reference evidence="3" key="1">
    <citation type="submission" date="2014-03" db="EMBL/GenBank/DDBJ databases">
        <authorList>
            <person name="Aksoy S."/>
            <person name="Warren W."/>
            <person name="Wilson R.K."/>
        </authorList>
    </citation>
    <scope>NUCLEOTIDE SEQUENCE [LARGE SCALE GENOMIC DNA]</scope>
    <source>
        <strain evidence="3">IAEA</strain>
    </source>
</reference>
<dbReference type="AlphaFoldDB" id="A0A1A9WUL9"/>
<dbReference type="Proteomes" id="UP000091820">
    <property type="component" value="Unassembled WGS sequence"/>
</dbReference>
<keyword evidence="3" id="KW-1185">Reference proteome</keyword>
<organism evidence="2 3">
    <name type="scientific">Glossina brevipalpis</name>
    <dbReference type="NCBI Taxonomy" id="37001"/>
    <lineage>
        <taxon>Eukaryota</taxon>
        <taxon>Metazoa</taxon>
        <taxon>Ecdysozoa</taxon>
        <taxon>Arthropoda</taxon>
        <taxon>Hexapoda</taxon>
        <taxon>Insecta</taxon>
        <taxon>Pterygota</taxon>
        <taxon>Neoptera</taxon>
        <taxon>Endopterygota</taxon>
        <taxon>Diptera</taxon>
        <taxon>Brachycera</taxon>
        <taxon>Muscomorpha</taxon>
        <taxon>Hippoboscoidea</taxon>
        <taxon>Glossinidae</taxon>
        <taxon>Glossina</taxon>
    </lineage>
</organism>
<dbReference type="VEuPathDB" id="VectorBase:GBRI032806"/>
<feature type="transmembrane region" description="Helical" evidence="1">
    <location>
        <begin position="29"/>
        <end position="52"/>
    </location>
</feature>
<keyword evidence="1" id="KW-0812">Transmembrane</keyword>
<evidence type="ECO:0000313" key="3">
    <source>
        <dbReference type="Proteomes" id="UP000091820"/>
    </source>
</evidence>
<sequence length="105" mass="11805">MASASLLNTKCNIIVEEIWVKLDSTYMHIYAVVCVLVKILSTVLTLTLFDVCRFCLRTQSHRFTALYIGYIRLGVTSFALCNQHLEIYKVSSGSPIISTSLIELV</sequence>
<evidence type="ECO:0000256" key="1">
    <source>
        <dbReference type="SAM" id="Phobius"/>
    </source>
</evidence>
<keyword evidence="1" id="KW-1133">Transmembrane helix</keyword>
<reference evidence="2" key="2">
    <citation type="submission" date="2020-05" db="UniProtKB">
        <authorList>
            <consortium name="EnsemblMetazoa"/>
        </authorList>
    </citation>
    <scope>IDENTIFICATION</scope>
    <source>
        <strain evidence="2">IAEA</strain>
    </source>
</reference>
<evidence type="ECO:0000313" key="2">
    <source>
        <dbReference type="EnsemblMetazoa" id="GBRI032806-PA"/>
    </source>
</evidence>
<keyword evidence="1" id="KW-0472">Membrane</keyword>
<dbReference type="EnsemblMetazoa" id="GBRI032806-RA">
    <property type="protein sequence ID" value="GBRI032806-PA"/>
    <property type="gene ID" value="GBRI032806"/>
</dbReference>
<name>A0A1A9WUL9_9MUSC</name>
<proteinExistence type="predicted"/>
<accession>A0A1A9WUL9</accession>